<accession>A0A6B9ZFR9</accession>
<evidence type="ECO:0000313" key="2">
    <source>
        <dbReference type="Proteomes" id="UP000476411"/>
    </source>
</evidence>
<dbReference type="AlphaFoldDB" id="A0A6B9ZFR9"/>
<organism evidence="1 2">
    <name type="scientific">Chitinophaga agri</name>
    <dbReference type="NCBI Taxonomy" id="2703787"/>
    <lineage>
        <taxon>Bacteria</taxon>
        <taxon>Pseudomonadati</taxon>
        <taxon>Bacteroidota</taxon>
        <taxon>Chitinophagia</taxon>
        <taxon>Chitinophagales</taxon>
        <taxon>Chitinophagaceae</taxon>
        <taxon>Chitinophaga</taxon>
    </lineage>
</organism>
<proteinExistence type="predicted"/>
<sequence>MKMSFILVFCLSLCFACRKDKEQPDALPPVVYAGDLKFDSDPLIMFVKDTAIQDLDFIRAYMERHRSMGVFDLSAGGLLDGAKVTFDARNSELVSFKIVTAGGGVNERVFDRAKLDNTTLVFTAKNKGEVEEYDNTAFSCKSVHTLTRMYPPASECRSDQLFCSGYQHMPVIEYGDKLVLPVTCFNYFHRQNNGTCLINKTGLYDIFNPKAVEKLGEFDTLVVQRSTLTLSKQ</sequence>
<evidence type="ECO:0000313" key="1">
    <source>
        <dbReference type="EMBL" id="QHS60599.1"/>
    </source>
</evidence>
<keyword evidence="2" id="KW-1185">Reference proteome</keyword>
<dbReference type="EMBL" id="CP048113">
    <property type="protein sequence ID" value="QHS60599.1"/>
    <property type="molecule type" value="Genomic_DNA"/>
</dbReference>
<gene>
    <name evidence="1" type="ORF">GWR21_13650</name>
</gene>
<protein>
    <submittedName>
        <fullName evidence="1">Uncharacterized protein</fullName>
    </submittedName>
</protein>
<dbReference type="Proteomes" id="UP000476411">
    <property type="component" value="Chromosome"/>
</dbReference>
<dbReference type="RefSeq" id="WP_162332287.1">
    <property type="nucleotide sequence ID" value="NZ_CP048113.1"/>
</dbReference>
<name>A0A6B9ZFR9_9BACT</name>
<reference evidence="1 2" key="1">
    <citation type="submission" date="2020-01" db="EMBL/GenBank/DDBJ databases">
        <title>Complete genome sequence of Chitinophaga sp. H33E-04 isolated from quinoa roots.</title>
        <authorList>
            <person name="Weon H.-Y."/>
            <person name="Lee S.A."/>
        </authorList>
    </citation>
    <scope>NUCLEOTIDE SEQUENCE [LARGE SCALE GENOMIC DNA]</scope>
    <source>
        <strain evidence="1 2">H33E-04</strain>
    </source>
</reference>
<dbReference type="KEGG" id="chih:GWR21_13650"/>